<sequence length="495" mass="54438">MKNIKKILIANRGEIAIRVIRSAKEMGISTVAVFSEADRLAPHVKLADEAVCVGPAASAQSYLVIDNIIKVCHDLNVDAVHPGYGFLSENAEFARRLKKANVILIGPSAESMEVMGDKLAAKKAVATYNIPMVPGINEAIEDLALAKKVASEIGYPVLIKASAGGGGKGMRVVEDTEGLEEGMTRAISEAKSAFGDGSVFIEKYIGSPRHIEVQVLGDEHGNILHLFERECSIQRRHQKVIEEAPSSIFNEEKRKAIGETAINVAKACNYVGAGTVEFIVDENHDFFFLEMNTRLQVEHCVTEEITGIDLVKEQIKVARGEKLSFAQEDLKINGHALEVRVYAENPKNNFLPDIGKLITYKRPQGPGVRVDDGYEEGMDIPIHYDPMIGKLITKGATRKEAIARMSRAIDEFQINGIETTLSFCKYAINHDVFVSGNFDTKFVDHHFTPEVLDTGTENEEKIAAIMAIMALSETNPAAVSTHKSSKQWKARNSYR</sequence>
<dbReference type="GO" id="GO:0005524">
    <property type="term" value="F:ATP binding"/>
    <property type="evidence" value="ECO:0007669"/>
    <property type="project" value="UniProtKB-UniRule"/>
</dbReference>
<feature type="domain" description="ATP-grasp" evidence="8">
    <location>
        <begin position="122"/>
        <end position="319"/>
    </location>
</feature>
<dbReference type="InterPro" id="IPR005481">
    <property type="entry name" value="BC-like_N"/>
</dbReference>
<dbReference type="InterPro" id="IPR050856">
    <property type="entry name" value="Biotin_carboxylase_complex"/>
</dbReference>
<dbReference type="InterPro" id="IPR011764">
    <property type="entry name" value="Biotin_carboxylation_dom"/>
</dbReference>
<dbReference type="InterPro" id="IPR005479">
    <property type="entry name" value="CPAse_ATP-bd"/>
</dbReference>
<dbReference type="SUPFAM" id="SSF56059">
    <property type="entry name" value="Glutathione synthetase ATP-binding domain-like"/>
    <property type="match status" value="1"/>
</dbReference>
<evidence type="ECO:0000256" key="5">
    <source>
        <dbReference type="ARBA" id="ARBA00022842"/>
    </source>
</evidence>
<dbReference type="STRING" id="692418.SAMN04488029_0433"/>
<proteinExistence type="predicted"/>
<evidence type="ECO:0000313" key="10">
    <source>
        <dbReference type="EMBL" id="SMD32093.1"/>
    </source>
</evidence>
<evidence type="ECO:0000313" key="11">
    <source>
        <dbReference type="Proteomes" id="UP000192472"/>
    </source>
</evidence>
<dbReference type="PROSITE" id="PS50979">
    <property type="entry name" value="BC"/>
    <property type="match status" value="1"/>
</dbReference>
<dbReference type="FunFam" id="3.40.50.20:FF:000010">
    <property type="entry name" value="Propionyl-CoA carboxylase subunit alpha"/>
    <property type="match status" value="1"/>
</dbReference>
<gene>
    <name evidence="10" type="ORF">SAMN04488029_0433</name>
</gene>
<evidence type="ECO:0000259" key="9">
    <source>
        <dbReference type="PROSITE" id="PS50979"/>
    </source>
</evidence>
<protein>
    <submittedName>
        <fullName evidence="10">Acetyl-CoA carboxylase, biotin carboxylase subunit</fullName>
    </submittedName>
</protein>
<keyword evidence="2" id="KW-0479">Metal-binding</keyword>
<keyword evidence="5" id="KW-0460">Magnesium</keyword>
<organism evidence="10 11">
    <name type="scientific">Reichenbachiella faecimaris</name>
    <dbReference type="NCBI Taxonomy" id="692418"/>
    <lineage>
        <taxon>Bacteria</taxon>
        <taxon>Pseudomonadati</taxon>
        <taxon>Bacteroidota</taxon>
        <taxon>Cytophagia</taxon>
        <taxon>Cytophagales</taxon>
        <taxon>Reichenbachiellaceae</taxon>
        <taxon>Reichenbachiella</taxon>
    </lineage>
</organism>
<keyword evidence="1" id="KW-0436">Ligase</keyword>
<dbReference type="Pfam" id="PF02786">
    <property type="entry name" value="CPSase_L_D2"/>
    <property type="match status" value="1"/>
</dbReference>
<dbReference type="GO" id="GO:0016874">
    <property type="term" value="F:ligase activity"/>
    <property type="evidence" value="ECO:0007669"/>
    <property type="project" value="UniProtKB-KW"/>
</dbReference>
<name>A0A1W2G661_REIFA</name>
<keyword evidence="4 7" id="KW-0067">ATP-binding</keyword>
<reference evidence="10 11" key="1">
    <citation type="submission" date="2017-04" db="EMBL/GenBank/DDBJ databases">
        <authorList>
            <person name="Afonso C.L."/>
            <person name="Miller P.J."/>
            <person name="Scott M.A."/>
            <person name="Spackman E."/>
            <person name="Goraichik I."/>
            <person name="Dimitrov K.M."/>
            <person name="Suarez D.L."/>
            <person name="Swayne D.E."/>
        </authorList>
    </citation>
    <scope>NUCLEOTIDE SEQUENCE [LARGE SCALE GENOMIC DNA]</scope>
    <source>
        <strain evidence="10 11">DSM 26133</strain>
    </source>
</reference>
<dbReference type="InterPro" id="IPR005482">
    <property type="entry name" value="Biotin_COase_C"/>
</dbReference>
<dbReference type="Proteomes" id="UP000192472">
    <property type="component" value="Unassembled WGS sequence"/>
</dbReference>
<evidence type="ECO:0000256" key="2">
    <source>
        <dbReference type="ARBA" id="ARBA00022723"/>
    </source>
</evidence>
<evidence type="ECO:0000256" key="3">
    <source>
        <dbReference type="ARBA" id="ARBA00022741"/>
    </source>
</evidence>
<dbReference type="AlphaFoldDB" id="A0A1W2G661"/>
<dbReference type="FunFam" id="3.30.1490.20:FF:000018">
    <property type="entry name" value="Biotin carboxylase"/>
    <property type="match status" value="1"/>
</dbReference>
<dbReference type="OrthoDB" id="9807469at2"/>
<dbReference type="PROSITE" id="PS00867">
    <property type="entry name" value="CPSASE_2"/>
    <property type="match status" value="1"/>
</dbReference>
<evidence type="ECO:0000256" key="7">
    <source>
        <dbReference type="PROSITE-ProRule" id="PRU00409"/>
    </source>
</evidence>
<accession>A0A1W2G661</accession>
<dbReference type="FunFam" id="3.30.470.20:FF:000028">
    <property type="entry name" value="Methylcrotonoyl-CoA carboxylase subunit alpha, mitochondrial"/>
    <property type="match status" value="1"/>
</dbReference>
<dbReference type="PANTHER" id="PTHR18866:SF33">
    <property type="entry name" value="METHYLCROTONOYL-COA CARBOXYLASE SUBUNIT ALPHA, MITOCHONDRIAL-RELATED"/>
    <property type="match status" value="1"/>
</dbReference>
<dbReference type="Pfam" id="PF02785">
    <property type="entry name" value="Biotin_carb_C"/>
    <property type="match status" value="1"/>
</dbReference>
<dbReference type="PROSITE" id="PS50975">
    <property type="entry name" value="ATP_GRASP"/>
    <property type="match status" value="1"/>
</dbReference>
<dbReference type="InterPro" id="IPR011761">
    <property type="entry name" value="ATP-grasp"/>
</dbReference>
<keyword evidence="3 7" id="KW-0547">Nucleotide-binding</keyword>
<dbReference type="GO" id="GO:0046872">
    <property type="term" value="F:metal ion binding"/>
    <property type="evidence" value="ECO:0007669"/>
    <property type="project" value="UniProtKB-KW"/>
</dbReference>
<evidence type="ECO:0000256" key="4">
    <source>
        <dbReference type="ARBA" id="ARBA00022840"/>
    </source>
</evidence>
<dbReference type="PANTHER" id="PTHR18866">
    <property type="entry name" value="CARBOXYLASE:PYRUVATE/ACETYL-COA/PROPIONYL-COA CARBOXYLASE"/>
    <property type="match status" value="1"/>
</dbReference>
<dbReference type="Gene3D" id="3.30.470.20">
    <property type="entry name" value="ATP-grasp fold, B domain"/>
    <property type="match status" value="1"/>
</dbReference>
<dbReference type="SUPFAM" id="SSF51246">
    <property type="entry name" value="Rudiment single hybrid motif"/>
    <property type="match status" value="1"/>
</dbReference>
<keyword evidence="11" id="KW-1185">Reference proteome</keyword>
<keyword evidence="6" id="KW-0092">Biotin</keyword>
<evidence type="ECO:0000256" key="1">
    <source>
        <dbReference type="ARBA" id="ARBA00022598"/>
    </source>
</evidence>
<evidence type="ECO:0000256" key="6">
    <source>
        <dbReference type="ARBA" id="ARBA00023267"/>
    </source>
</evidence>
<dbReference type="EMBL" id="FWYF01000001">
    <property type="protein sequence ID" value="SMD32093.1"/>
    <property type="molecule type" value="Genomic_DNA"/>
</dbReference>
<evidence type="ECO:0000259" key="8">
    <source>
        <dbReference type="PROSITE" id="PS50975"/>
    </source>
</evidence>
<dbReference type="SMART" id="SM00878">
    <property type="entry name" value="Biotin_carb_C"/>
    <property type="match status" value="1"/>
</dbReference>
<dbReference type="NCBIfam" id="NF006367">
    <property type="entry name" value="PRK08591.1"/>
    <property type="match status" value="1"/>
</dbReference>
<feature type="domain" description="Biotin carboxylation" evidence="9">
    <location>
        <begin position="3"/>
        <end position="448"/>
    </location>
</feature>
<dbReference type="RefSeq" id="WP_084370775.1">
    <property type="nucleotide sequence ID" value="NZ_FWYF01000001.1"/>
</dbReference>
<dbReference type="Pfam" id="PF00289">
    <property type="entry name" value="Biotin_carb_N"/>
    <property type="match status" value="1"/>
</dbReference>
<dbReference type="PROSITE" id="PS00866">
    <property type="entry name" value="CPSASE_1"/>
    <property type="match status" value="1"/>
</dbReference>
<dbReference type="InterPro" id="IPR016185">
    <property type="entry name" value="PreATP-grasp_dom_sf"/>
</dbReference>
<dbReference type="SUPFAM" id="SSF52440">
    <property type="entry name" value="PreATP-grasp domain"/>
    <property type="match status" value="1"/>
</dbReference>
<dbReference type="InterPro" id="IPR011054">
    <property type="entry name" value="Rudment_hybrid_motif"/>
</dbReference>